<name>A0A7J5Z8D9_DISMA</name>
<feature type="transmembrane region" description="Helical" evidence="6">
    <location>
        <begin position="48"/>
        <end position="73"/>
    </location>
</feature>
<dbReference type="Gene3D" id="1.10.3860.10">
    <property type="entry name" value="Sodium:dicarboxylate symporter"/>
    <property type="match status" value="1"/>
</dbReference>
<dbReference type="PANTHER" id="PTHR11958:SF63">
    <property type="entry name" value="AMINO ACID TRANSPORTER"/>
    <property type="match status" value="1"/>
</dbReference>
<keyword evidence="6" id="KW-0769">Symport</keyword>
<dbReference type="GO" id="GO:0015175">
    <property type="term" value="F:neutral L-amino acid transmembrane transporter activity"/>
    <property type="evidence" value="ECO:0007669"/>
    <property type="project" value="TreeGrafter"/>
</dbReference>
<dbReference type="GO" id="GO:0005313">
    <property type="term" value="F:L-glutamate transmembrane transporter activity"/>
    <property type="evidence" value="ECO:0007669"/>
    <property type="project" value="TreeGrafter"/>
</dbReference>
<dbReference type="OrthoDB" id="5877963at2759"/>
<keyword evidence="4 6" id="KW-1133">Transmembrane helix</keyword>
<evidence type="ECO:0000256" key="5">
    <source>
        <dbReference type="ARBA" id="ARBA00023136"/>
    </source>
</evidence>
<dbReference type="SUPFAM" id="SSF118215">
    <property type="entry name" value="Proton glutamate symport protein"/>
    <property type="match status" value="1"/>
</dbReference>
<evidence type="ECO:0000313" key="7">
    <source>
        <dbReference type="EMBL" id="KAF3858015.1"/>
    </source>
</evidence>
<dbReference type="PRINTS" id="PR00173">
    <property type="entry name" value="EDTRNSPORT"/>
</dbReference>
<accession>A0A7J5Z8D9</accession>
<comment type="similarity">
    <text evidence="6">Belongs to the dicarboxylate/amino acid:cation symporter (DAACS) (TC 2.A.23) family.</text>
</comment>
<organism evidence="7 8">
    <name type="scientific">Dissostichus mawsoni</name>
    <name type="common">Antarctic cod</name>
    <dbReference type="NCBI Taxonomy" id="36200"/>
    <lineage>
        <taxon>Eukaryota</taxon>
        <taxon>Metazoa</taxon>
        <taxon>Chordata</taxon>
        <taxon>Craniata</taxon>
        <taxon>Vertebrata</taxon>
        <taxon>Euteleostomi</taxon>
        <taxon>Actinopterygii</taxon>
        <taxon>Neopterygii</taxon>
        <taxon>Teleostei</taxon>
        <taxon>Neoteleostei</taxon>
        <taxon>Acanthomorphata</taxon>
        <taxon>Eupercaria</taxon>
        <taxon>Perciformes</taxon>
        <taxon>Notothenioidei</taxon>
        <taxon>Nototheniidae</taxon>
        <taxon>Dissostichus</taxon>
    </lineage>
</organism>
<feature type="transmembrane region" description="Helical" evidence="6">
    <location>
        <begin position="85"/>
        <end position="102"/>
    </location>
</feature>
<gene>
    <name evidence="7" type="ORF">F7725_011216</name>
</gene>
<keyword evidence="8" id="KW-1185">Reference proteome</keyword>
<evidence type="ECO:0000256" key="6">
    <source>
        <dbReference type="RuleBase" id="RU361216"/>
    </source>
</evidence>
<dbReference type="InterPro" id="IPR001991">
    <property type="entry name" value="Na-dicarboxylate_symporter"/>
</dbReference>
<dbReference type="Proteomes" id="UP000518266">
    <property type="component" value="Unassembled WGS sequence"/>
</dbReference>
<feature type="transmembrane region" description="Helical" evidence="6">
    <location>
        <begin position="108"/>
        <end position="128"/>
    </location>
</feature>
<evidence type="ECO:0000256" key="2">
    <source>
        <dbReference type="ARBA" id="ARBA00022448"/>
    </source>
</evidence>
<protein>
    <recommendedName>
        <fullName evidence="6">Amino acid transporter</fullName>
    </recommendedName>
</protein>
<keyword evidence="3 6" id="KW-0812">Transmembrane</keyword>
<keyword evidence="2 6" id="KW-0813">Transport</keyword>
<evidence type="ECO:0000256" key="1">
    <source>
        <dbReference type="ARBA" id="ARBA00004141"/>
    </source>
</evidence>
<dbReference type="PANTHER" id="PTHR11958">
    <property type="entry name" value="SODIUM/DICARBOXYLATE SYMPORTER-RELATED"/>
    <property type="match status" value="1"/>
</dbReference>
<dbReference type="GO" id="GO:0015501">
    <property type="term" value="F:glutamate:sodium symporter activity"/>
    <property type="evidence" value="ECO:0007669"/>
    <property type="project" value="TreeGrafter"/>
</dbReference>
<sequence length="301" mass="31595">MTGILEALTTAFGTSSRLQHKHYSTVTLPIAIRCLEENLNMDKRVTRFMLPLGATMSMNGTALYEAVASIFIAQIYNMELDLGEIIIISITATAAAIGASGIPQAGTVSMVIVLTSVGLPLEGISFIISIDWMLDRLRTTTIVLADCIGVGVGQHLSRHQLQSSSLTEECLPDPDVSVAAAASCHHVIILFQHHILCIIKVKQVDGEELVGDAARCIDAFDQLQSVDDGLDGGVVGGPHVLTQGEGAGAFAVVGVVAARRHDPARPADLLKVDVEGLALAGRRGTVLLAVVQGSGRCGGRA</sequence>
<proteinExistence type="inferred from homology"/>
<evidence type="ECO:0000313" key="8">
    <source>
        <dbReference type="Proteomes" id="UP000518266"/>
    </source>
</evidence>
<comment type="caution">
    <text evidence="6">Lacks conserved residue(s) required for the propagation of feature annotation.</text>
</comment>
<evidence type="ECO:0000256" key="3">
    <source>
        <dbReference type="ARBA" id="ARBA00022692"/>
    </source>
</evidence>
<dbReference type="InterPro" id="IPR050746">
    <property type="entry name" value="DAACS"/>
</dbReference>
<comment type="subcellular location">
    <subcellularLocation>
        <location evidence="1 6">Membrane</location>
        <topology evidence="1 6">Multi-pass membrane protein</topology>
    </subcellularLocation>
</comment>
<dbReference type="AlphaFoldDB" id="A0A7J5Z8D9"/>
<dbReference type="InterPro" id="IPR036458">
    <property type="entry name" value="Na:dicarbo_symporter_sf"/>
</dbReference>
<dbReference type="GO" id="GO:0005886">
    <property type="term" value="C:plasma membrane"/>
    <property type="evidence" value="ECO:0007669"/>
    <property type="project" value="TreeGrafter"/>
</dbReference>
<dbReference type="EMBL" id="JAAKFY010000004">
    <property type="protein sequence ID" value="KAF3858015.1"/>
    <property type="molecule type" value="Genomic_DNA"/>
</dbReference>
<evidence type="ECO:0000256" key="4">
    <source>
        <dbReference type="ARBA" id="ARBA00022989"/>
    </source>
</evidence>
<dbReference type="Pfam" id="PF00375">
    <property type="entry name" value="SDF"/>
    <property type="match status" value="1"/>
</dbReference>
<comment type="caution">
    <text evidence="7">The sequence shown here is derived from an EMBL/GenBank/DDBJ whole genome shotgun (WGS) entry which is preliminary data.</text>
</comment>
<reference evidence="7 8" key="1">
    <citation type="submission" date="2020-03" db="EMBL/GenBank/DDBJ databases">
        <title>Dissostichus mawsoni Genome sequencing and assembly.</title>
        <authorList>
            <person name="Park H."/>
        </authorList>
    </citation>
    <scope>NUCLEOTIDE SEQUENCE [LARGE SCALE GENOMIC DNA]</scope>
    <source>
        <strain evidence="7">DM0001</strain>
        <tissue evidence="7">Muscle</tissue>
    </source>
</reference>
<keyword evidence="5 6" id="KW-0472">Membrane</keyword>